<evidence type="ECO:0000256" key="7">
    <source>
        <dbReference type="ARBA" id="ARBA00022915"/>
    </source>
</evidence>
<dbReference type="PRINTS" id="PR00146">
    <property type="entry name" value="DHPICSNTHASE"/>
</dbReference>
<evidence type="ECO:0000256" key="8">
    <source>
        <dbReference type="ARBA" id="ARBA00023154"/>
    </source>
</evidence>
<reference evidence="16 17" key="1">
    <citation type="submission" date="2017-02" db="EMBL/GenBank/DDBJ databases">
        <authorList>
            <person name="Peterson S.W."/>
        </authorList>
    </citation>
    <scope>NUCLEOTIDE SEQUENCE [LARGE SCALE GENOMIC DNA]</scope>
    <source>
        <strain evidence="16 17">ATCC 43324</strain>
    </source>
</reference>
<comment type="subunit">
    <text evidence="12">Homotetramer; dimer of dimers.</text>
</comment>
<dbReference type="InterPro" id="IPR020625">
    <property type="entry name" value="Schiff_base-form_aldolases_AS"/>
</dbReference>
<feature type="site" description="Part of a proton relay during catalysis" evidence="12">
    <location>
        <position position="48"/>
    </location>
</feature>
<dbReference type="PANTHER" id="PTHR12128:SF66">
    <property type="entry name" value="4-HYDROXY-2-OXOGLUTARATE ALDOLASE, MITOCHONDRIAL"/>
    <property type="match status" value="1"/>
</dbReference>
<evidence type="ECO:0000256" key="2">
    <source>
        <dbReference type="ARBA" id="ARBA00005120"/>
    </source>
</evidence>
<dbReference type="PIRSF" id="PIRSF001365">
    <property type="entry name" value="DHDPS"/>
    <property type="match status" value="1"/>
</dbReference>
<dbReference type="GO" id="GO:0005829">
    <property type="term" value="C:cytosol"/>
    <property type="evidence" value="ECO:0007669"/>
    <property type="project" value="TreeGrafter"/>
</dbReference>
<keyword evidence="9 12" id="KW-0456">Lyase</keyword>
<evidence type="ECO:0000256" key="12">
    <source>
        <dbReference type="HAMAP-Rule" id="MF_00418"/>
    </source>
</evidence>
<keyword evidence="7 12" id="KW-0220">Diaminopimelate biosynthesis</keyword>
<protein>
    <recommendedName>
        <fullName evidence="4 12">4-hydroxy-tetrahydrodipicolinate synthase</fullName>
        <shortName evidence="12">HTPA synthase</shortName>
        <ecNumber evidence="4 12">4.3.3.7</ecNumber>
    </recommendedName>
</protein>
<evidence type="ECO:0000256" key="9">
    <source>
        <dbReference type="ARBA" id="ARBA00023239"/>
    </source>
</evidence>
<evidence type="ECO:0000256" key="13">
    <source>
        <dbReference type="PIRNR" id="PIRNR001365"/>
    </source>
</evidence>
<proteinExistence type="inferred from homology"/>
<comment type="function">
    <text evidence="1 12">Catalyzes the condensation of (S)-aspartate-beta-semialdehyde [(S)-ASA] and pyruvate to 4-hydroxy-tetrahydrodipicolinate (HTPA).</text>
</comment>
<dbReference type="NCBIfam" id="TIGR00674">
    <property type="entry name" value="dapA"/>
    <property type="match status" value="1"/>
</dbReference>
<evidence type="ECO:0000256" key="3">
    <source>
        <dbReference type="ARBA" id="ARBA00007592"/>
    </source>
</evidence>
<feature type="binding site" evidence="12 15">
    <location>
        <position position="49"/>
    </location>
    <ligand>
        <name>pyruvate</name>
        <dbReference type="ChEBI" id="CHEBI:15361"/>
    </ligand>
</feature>
<evidence type="ECO:0000256" key="14">
    <source>
        <dbReference type="PIRSR" id="PIRSR001365-1"/>
    </source>
</evidence>
<dbReference type="HAMAP" id="MF_00418">
    <property type="entry name" value="DapA"/>
    <property type="match status" value="1"/>
</dbReference>
<comment type="pathway">
    <text evidence="2 12">Amino-acid biosynthesis; L-lysine biosynthesis via DAP pathway; (S)-tetrahydrodipicolinate from L-aspartate: step 3/4.</text>
</comment>
<evidence type="ECO:0000256" key="1">
    <source>
        <dbReference type="ARBA" id="ARBA00003294"/>
    </source>
</evidence>
<dbReference type="Proteomes" id="UP000190065">
    <property type="component" value="Unassembled WGS sequence"/>
</dbReference>
<dbReference type="eggNOG" id="COG0329">
    <property type="taxonomic scope" value="Bacteria"/>
</dbReference>
<accession>A0A1T4NQ84</accession>
<feature type="active site" description="Schiff-base intermediate with substrate" evidence="12 14">
    <location>
        <position position="166"/>
    </location>
</feature>
<keyword evidence="5 12" id="KW-0963">Cytoplasm</keyword>
<evidence type="ECO:0000256" key="6">
    <source>
        <dbReference type="ARBA" id="ARBA00022605"/>
    </source>
</evidence>
<comment type="catalytic activity">
    <reaction evidence="11 12">
        <text>L-aspartate 4-semialdehyde + pyruvate = (2S,4S)-4-hydroxy-2,3,4,5-tetrahydrodipicolinate + H2O + H(+)</text>
        <dbReference type="Rhea" id="RHEA:34171"/>
        <dbReference type="ChEBI" id="CHEBI:15361"/>
        <dbReference type="ChEBI" id="CHEBI:15377"/>
        <dbReference type="ChEBI" id="CHEBI:15378"/>
        <dbReference type="ChEBI" id="CHEBI:67139"/>
        <dbReference type="ChEBI" id="CHEBI:537519"/>
        <dbReference type="EC" id="4.3.3.7"/>
    </reaction>
</comment>
<comment type="subcellular location">
    <subcellularLocation>
        <location evidence="12">Cytoplasm</location>
    </subcellularLocation>
</comment>
<dbReference type="InterPro" id="IPR013785">
    <property type="entry name" value="Aldolase_TIM"/>
</dbReference>
<feature type="site" description="Part of a proton relay during catalysis" evidence="12">
    <location>
        <position position="111"/>
    </location>
</feature>
<dbReference type="SUPFAM" id="SSF51569">
    <property type="entry name" value="Aldolase"/>
    <property type="match status" value="1"/>
</dbReference>
<dbReference type="PROSITE" id="PS00666">
    <property type="entry name" value="DHDPS_2"/>
    <property type="match status" value="1"/>
</dbReference>
<evidence type="ECO:0000313" key="17">
    <source>
        <dbReference type="Proteomes" id="UP000190065"/>
    </source>
</evidence>
<dbReference type="Gene3D" id="3.20.20.70">
    <property type="entry name" value="Aldolase class I"/>
    <property type="match status" value="1"/>
</dbReference>
<evidence type="ECO:0000256" key="10">
    <source>
        <dbReference type="ARBA" id="ARBA00023270"/>
    </source>
</evidence>
<gene>
    <name evidence="12" type="primary">dapA</name>
    <name evidence="16" type="ORF">SAMN02745202_01145</name>
</gene>
<dbReference type="InterPro" id="IPR002220">
    <property type="entry name" value="DapA-like"/>
</dbReference>
<dbReference type="STRING" id="28136.SAMN02745202_01145"/>
<dbReference type="UniPathway" id="UPA00034">
    <property type="reaction ID" value="UER00017"/>
</dbReference>
<dbReference type="EMBL" id="FUXK01000011">
    <property type="protein sequence ID" value="SJZ81227.1"/>
    <property type="molecule type" value="Genomic_DNA"/>
</dbReference>
<dbReference type="EC" id="4.3.3.7" evidence="4 12"/>
<feature type="active site" description="Proton donor/acceptor" evidence="12 14">
    <location>
        <position position="137"/>
    </location>
</feature>
<dbReference type="InterPro" id="IPR005263">
    <property type="entry name" value="DapA"/>
</dbReference>
<evidence type="ECO:0000256" key="4">
    <source>
        <dbReference type="ARBA" id="ARBA00012086"/>
    </source>
</evidence>
<name>A0A1T4NQ84_9BACT</name>
<keyword evidence="10 12" id="KW-0704">Schiff base</keyword>
<comment type="similarity">
    <text evidence="3 12 13">Belongs to the DapA family.</text>
</comment>
<dbReference type="GO" id="GO:0008840">
    <property type="term" value="F:4-hydroxy-tetrahydrodipicolinate synthase activity"/>
    <property type="evidence" value="ECO:0007669"/>
    <property type="project" value="UniProtKB-UniRule"/>
</dbReference>
<dbReference type="PANTHER" id="PTHR12128">
    <property type="entry name" value="DIHYDRODIPICOLINATE SYNTHASE"/>
    <property type="match status" value="1"/>
</dbReference>
<dbReference type="GO" id="GO:0009089">
    <property type="term" value="P:lysine biosynthetic process via diaminopimelate"/>
    <property type="evidence" value="ECO:0007669"/>
    <property type="project" value="UniProtKB-UniRule"/>
</dbReference>
<keyword evidence="6 12" id="KW-0028">Amino-acid biosynthesis</keyword>
<dbReference type="RefSeq" id="WP_025070335.1">
    <property type="nucleotide sequence ID" value="NZ_FUXK01000011.1"/>
</dbReference>
<keyword evidence="8 12" id="KW-0457">Lysine biosynthesis</keyword>
<dbReference type="SMART" id="SM01130">
    <property type="entry name" value="DHDPS"/>
    <property type="match status" value="1"/>
</dbReference>
<evidence type="ECO:0000256" key="11">
    <source>
        <dbReference type="ARBA" id="ARBA00047836"/>
    </source>
</evidence>
<dbReference type="Pfam" id="PF00701">
    <property type="entry name" value="DHDPS"/>
    <property type="match status" value="1"/>
</dbReference>
<feature type="binding site" evidence="12 15">
    <location>
        <position position="208"/>
    </location>
    <ligand>
        <name>pyruvate</name>
        <dbReference type="ChEBI" id="CHEBI:15361"/>
    </ligand>
</feature>
<dbReference type="GO" id="GO:0019877">
    <property type="term" value="P:diaminopimelate biosynthetic process"/>
    <property type="evidence" value="ECO:0007669"/>
    <property type="project" value="UniProtKB-UniRule"/>
</dbReference>
<evidence type="ECO:0000256" key="5">
    <source>
        <dbReference type="ARBA" id="ARBA00022490"/>
    </source>
</evidence>
<dbReference type="AlphaFoldDB" id="A0A1T4NQ84"/>
<sequence>MAHNIFKGLGIALITPFTSEGRVDYDALKRLIEYQLANGADFLCILATTGEAPCLTQQERDDITAFIRERVAGRVPILKYCGGNNTSAVVEEINTTDWTGIDGILSICPYYNKPSQEGIYQHFKAIAEVSPLPIVLYNVPGRTGVNMKPETIVRLANDFANIVGVKEASGSMEQVDEIIKNKPHRFDVISGDDALTFSMVASGAAGVISVIGNALPKEFSRMIRLEFNGEYEPARKIHHKFTELYSLLFIDGNPAGCKALLNDMGLIENVLRLPLVPTTITTKQKMAVILKELRI</sequence>
<comment type="caution">
    <text evidence="12">Was originally thought to be a dihydrodipicolinate synthase (DHDPS), catalyzing the condensation of (S)-aspartate-beta-semialdehyde [(S)-ASA] and pyruvate to dihydrodipicolinate (DHDP). However, it was shown in E.coli that the product of the enzymatic reaction is not dihydrodipicolinate but in fact (4S)-4-hydroxy-2,3,4,5-tetrahydro-(2S)-dipicolinic acid (HTPA), and that the consecutive dehydration reaction leading to DHDP is not spontaneous but catalyzed by DapB.</text>
</comment>
<dbReference type="CDD" id="cd00950">
    <property type="entry name" value="DHDPS"/>
    <property type="match status" value="1"/>
</dbReference>
<organism evidence="16 17">
    <name type="scientific">Segatella oulorum</name>
    <dbReference type="NCBI Taxonomy" id="28136"/>
    <lineage>
        <taxon>Bacteria</taxon>
        <taxon>Pseudomonadati</taxon>
        <taxon>Bacteroidota</taxon>
        <taxon>Bacteroidia</taxon>
        <taxon>Bacteroidales</taxon>
        <taxon>Prevotellaceae</taxon>
        <taxon>Segatella</taxon>
    </lineage>
</organism>
<evidence type="ECO:0000256" key="15">
    <source>
        <dbReference type="PIRSR" id="PIRSR001365-2"/>
    </source>
</evidence>
<evidence type="ECO:0000313" key="16">
    <source>
        <dbReference type="EMBL" id="SJZ81227.1"/>
    </source>
</evidence>